<dbReference type="Gene3D" id="2.180.10.10">
    <property type="entry name" value="RHS repeat-associated core"/>
    <property type="match status" value="1"/>
</dbReference>
<dbReference type="Proteomes" id="UP000321204">
    <property type="component" value="Chromosome"/>
</dbReference>
<name>A0A5B8UNX2_9BACT</name>
<dbReference type="EMBL" id="CP042433">
    <property type="protein sequence ID" value="QEC58273.1"/>
    <property type="molecule type" value="Genomic_DNA"/>
</dbReference>
<keyword evidence="2" id="KW-1185">Reference proteome</keyword>
<dbReference type="OrthoDB" id="680586at2"/>
<evidence type="ECO:0000313" key="1">
    <source>
        <dbReference type="EMBL" id="QEC58273.1"/>
    </source>
</evidence>
<evidence type="ECO:0008006" key="3">
    <source>
        <dbReference type="Google" id="ProtNLM"/>
    </source>
</evidence>
<accession>A0A5B8UNX2</accession>
<proteinExistence type="predicted"/>
<protein>
    <recommendedName>
        <fullName evidence="3">RHS repeat protein</fullName>
    </recommendedName>
</protein>
<organism evidence="1 2">
    <name type="scientific">Flavisolibacter ginsenosidimutans</name>
    <dbReference type="NCBI Taxonomy" id="661481"/>
    <lineage>
        <taxon>Bacteria</taxon>
        <taxon>Pseudomonadati</taxon>
        <taxon>Bacteroidota</taxon>
        <taxon>Chitinophagia</taxon>
        <taxon>Chitinophagales</taxon>
        <taxon>Chitinophagaceae</taxon>
        <taxon>Flavisolibacter</taxon>
    </lineage>
</organism>
<gene>
    <name evidence="1" type="ORF">FSB75_20970</name>
</gene>
<reference evidence="1 2" key="1">
    <citation type="journal article" date="2015" name="Int. J. Syst. Evol. Microbiol.">
        <title>Flavisolibacter ginsenosidimutans sp. nov., with ginsenoside-converting activity isolated from soil used for cultivating ginseng.</title>
        <authorList>
            <person name="Zhao Y."/>
            <person name="Liu Q."/>
            <person name="Kang M.S."/>
            <person name="Jin F."/>
            <person name="Yu H."/>
            <person name="Im W.T."/>
        </authorList>
    </citation>
    <scope>NUCLEOTIDE SEQUENCE [LARGE SCALE GENOMIC DNA]</scope>
    <source>
        <strain evidence="1 2">Gsoil 636</strain>
    </source>
</reference>
<evidence type="ECO:0000313" key="2">
    <source>
        <dbReference type="Proteomes" id="UP000321204"/>
    </source>
</evidence>
<dbReference type="AlphaFoldDB" id="A0A5B8UNX2"/>
<dbReference type="KEGG" id="fgg:FSB75_20970"/>
<sequence length="236" mass="27099">MKTVTLKSYTINNTPLADFNVQQEFLLAQKALQTVTKSEYTSPSYLTTYVDANGRITKTTDSTNGLVNTTLYTYNNAGTLNAVLFGAGDSLTATQTDDHLWQYDAQGRITKMLRIKNKKDTAVVSFKLDDAGNVIEEQEKRGVLTEEPYYYYYDKAGRLTDIVRYNKKARKLLPESMFEYSDKAQVTQRITVPQNSDDYLIWRYAYDTKGLKTKEVIFNKQKEQTGKVEYVYTYSN</sequence>